<reference evidence="2 3" key="1">
    <citation type="submission" date="2021-01" db="EMBL/GenBank/DDBJ databases">
        <title>Genomic Encyclopedia of Type Strains, Phase IV (KMG-IV): sequencing the most valuable type-strain genomes for metagenomic binning, comparative biology and taxonomic classification.</title>
        <authorList>
            <person name="Goeker M."/>
        </authorList>
    </citation>
    <scope>NUCLEOTIDE SEQUENCE [LARGE SCALE GENOMIC DNA]</scope>
    <source>
        <strain evidence="2 3">DSM 23711</strain>
    </source>
</reference>
<gene>
    <name evidence="2" type="ORF">JOC48_003467</name>
</gene>
<evidence type="ECO:0000313" key="3">
    <source>
        <dbReference type="Proteomes" id="UP001296943"/>
    </source>
</evidence>
<dbReference type="Proteomes" id="UP001296943">
    <property type="component" value="Unassembled WGS sequence"/>
</dbReference>
<dbReference type="EMBL" id="JAFBDR010000023">
    <property type="protein sequence ID" value="MBM7572935.1"/>
    <property type="molecule type" value="Genomic_DNA"/>
</dbReference>
<name>A0ABS2N461_9BACI</name>
<evidence type="ECO:0000313" key="2">
    <source>
        <dbReference type="EMBL" id="MBM7572935.1"/>
    </source>
</evidence>
<accession>A0ABS2N461</accession>
<sequence length="514" mass="61361">MYNNDIFKDFGTRLESILIYKPLLELDRKERVANIPLSSIGLSILLFMIDNMLHYKKNNTYKDIAKFLQRLIKEKVDYEMSFSEAQEKTILIVREYLRNNGQQFVYDYYDFEKNRFNQKSFHLIDFEENYDVSTASKQSESFVLTPEAIEGLFKTKEMFQEMQVTIMQMYFRQQIDRGVFDGAIRTVEELIFVLRNRHNEMKNLIKTISKDVLQVAREKEFEKTLQRYDETLRSEKEAFAKLKQLVEYTLDKYYKGDGEWTEREAKAIQAIRRVQRRWSEAMQAHEVLFSLKQDLQKTFTDNIENLMFNSFHTNINFEKEVLSLAIDNLIDLEGMRKILKPLNPIKPSRLFHPGIFFEPQKMKKEYEKTKEAIPELTPEQKRLKEAEDRKRTQLKIAKAKIVFEWLFNPLLNNESYEMKGYIQSIPEEVKSQDEFYIALIQMHQRRYISFKTIKPELQPHLDEFTQALLEFINESEINKVCSSASINLKTDEFIVLKPLGKEISNFIVRRNYDD</sequence>
<organism evidence="2 3">
    <name type="scientific">Aquibacillus albus</name>
    <dbReference type="NCBI Taxonomy" id="1168171"/>
    <lineage>
        <taxon>Bacteria</taxon>
        <taxon>Bacillati</taxon>
        <taxon>Bacillota</taxon>
        <taxon>Bacilli</taxon>
        <taxon>Bacillales</taxon>
        <taxon>Bacillaceae</taxon>
        <taxon>Aquibacillus</taxon>
    </lineage>
</organism>
<keyword evidence="1" id="KW-0175">Coiled coil</keyword>
<dbReference type="RefSeq" id="WP_204501609.1">
    <property type="nucleotide sequence ID" value="NZ_JAFBDR010000023.1"/>
</dbReference>
<proteinExistence type="predicted"/>
<comment type="caution">
    <text evidence="2">The sequence shown here is derived from an EMBL/GenBank/DDBJ whole genome shotgun (WGS) entry which is preliminary data.</text>
</comment>
<protein>
    <recommendedName>
        <fullName evidence="4">Replicative DNA helicase</fullName>
    </recommendedName>
</protein>
<feature type="coiled-coil region" evidence="1">
    <location>
        <begin position="218"/>
        <end position="245"/>
    </location>
</feature>
<evidence type="ECO:0008006" key="4">
    <source>
        <dbReference type="Google" id="ProtNLM"/>
    </source>
</evidence>
<keyword evidence="3" id="KW-1185">Reference proteome</keyword>
<evidence type="ECO:0000256" key="1">
    <source>
        <dbReference type="SAM" id="Coils"/>
    </source>
</evidence>